<evidence type="ECO:0000256" key="1">
    <source>
        <dbReference type="SAM" id="MobiDB-lite"/>
    </source>
</evidence>
<dbReference type="Gene3D" id="3.30.70.270">
    <property type="match status" value="1"/>
</dbReference>
<dbReference type="PANTHER" id="PTHR47331">
    <property type="entry name" value="PHD-TYPE DOMAIN-CONTAINING PROTEIN"/>
    <property type="match status" value="1"/>
</dbReference>
<dbReference type="AlphaFoldDB" id="A0ABD2IFD3"/>
<feature type="region of interest" description="Disordered" evidence="1">
    <location>
        <begin position="73"/>
        <end position="93"/>
    </location>
</feature>
<dbReference type="Gene3D" id="3.10.10.10">
    <property type="entry name" value="HIV Type 1 Reverse Transcriptase, subunit A, domain 1"/>
    <property type="match status" value="1"/>
</dbReference>
<keyword evidence="3" id="KW-1185">Reference proteome</keyword>
<dbReference type="InterPro" id="IPR043128">
    <property type="entry name" value="Rev_trsase/Diguanyl_cyclase"/>
</dbReference>
<dbReference type="Proteomes" id="UP001620645">
    <property type="component" value="Unassembled WGS sequence"/>
</dbReference>
<accession>A0ABD2IFD3</accession>
<feature type="compositionally biased region" description="Basic and acidic residues" evidence="1">
    <location>
        <begin position="73"/>
        <end position="92"/>
    </location>
</feature>
<gene>
    <name evidence="2" type="ORF">niasHS_012862</name>
</gene>
<dbReference type="InterPro" id="IPR043502">
    <property type="entry name" value="DNA/RNA_pol_sf"/>
</dbReference>
<dbReference type="EMBL" id="JBICCN010000347">
    <property type="protein sequence ID" value="KAL3075945.1"/>
    <property type="molecule type" value="Genomic_DNA"/>
</dbReference>
<protein>
    <recommendedName>
        <fullName evidence="4">Reverse transcriptase domain-containing protein</fullName>
    </recommendedName>
</protein>
<proteinExistence type="predicted"/>
<sequence>MFVHRDGHQIEATHTVTVMFEDAGHLKKEEMRDRGFLGGRPSGQMSNTTPKPIRSVGLCQRDIVVVPSEGTNECHHLNRESPSDGKLNERKSRSYFGGDKGAFEGVDICPGLPEPVNSGVGKYIKIDRIRSLAPPPPPTQGPFSAPAIRPQINLPALQLTDFDGFEGNWPSFWAAFGHTIHDNSSLTGAQKLTYLVGRLRGSARTLVDGFSLTDHNYPIVVDLLKGRYGDDDKRGFFENVDRVCRQLESLGDDTTPHGTMDLAKLDSNIKSHNCTTYRTADERRARLIFPGLFRIDTVSSPIFEGEMDLFCPPSLSVPIPLSSMACGAIVRPENPMIWSNVSGAWRQSGLMTHWTQMMMNWQFRFSRILSNLRGTDMRSGGHGCRGKGPVVQQFFLGFSSLMSLSQKLRANSEFRERYQATISEQLKMGIIEPAARTGAREHFIPHHAVVTPKKLRVVYDASVHEASLNELLLPGPNLVPELAGVLLRFRAATCPVLRYIEKAFLAVGLKDEDREVAKFLWMKDPSKLLTPENLIIYRFKRIAFGVNSSPFLLASVLLHHFASSGDPMGMARNFYVDNLLICSETASEAAAAVRSARREMAKAGMRLHEFVAADPRILFDIPPEEVLVGDVQRVLGICWVLPRDEINFEFPKANDFPKN</sequence>
<dbReference type="SUPFAM" id="SSF56672">
    <property type="entry name" value="DNA/RNA polymerases"/>
    <property type="match status" value="1"/>
</dbReference>
<dbReference type="InterPro" id="IPR005312">
    <property type="entry name" value="DUF1759"/>
</dbReference>
<comment type="caution">
    <text evidence="2">The sequence shown here is derived from an EMBL/GenBank/DDBJ whole genome shotgun (WGS) entry which is preliminary data.</text>
</comment>
<organism evidence="2 3">
    <name type="scientific">Heterodera schachtii</name>
    <name type="common">Sugarbeet cyst nematode worm</name>
    <name type="synonym">Tylenchus schachtii</name>
    <dbReference type="NCBI Taxonomy" id="97005"/>
    <lineage>
        <taxon>Eukaryota</taxon>
        <taxon>Metazoa</taxon>
        <taxon>Ecdysozoa</taxon>
        <taxon>Nematoda</taxon>
        <taxon>Chromadorea</taxon>
        <taxon>Rhabditida</taxon>
        <taxon>Tylenchina</taxon>
        <taxon>Tylenchomorpha</taxon>
        <taxon>Tylenchoidea</taxon>
        <taxon>Heteroderidae</taxon>
        <taxon>Heteroderinae</taxon>
        <taxon>Heterodera</taxon>
    </lineage>
</organism>
<dbReference type="PANTHER" id="PTHR47331:SF1">
    <property type="entry name" value="GAG-LIKE PROTEIN"/>
    <property type="match status" value="1"/>
</dbReference>
<dbReference type="Pfam" id="PF03564">
    <property type="entry name" value="DUF1759"/>
    <property type="match status" value="1"/>
</dbReference>
<evidence type="ECO:0008006" key="4">
    <source>
        <dbReference type="Google" id="ProtNLM"/>
    </source>
</evidence>
<reference evidence="2 3" key="1">
    <citation type="submission" date="2024-10" db="EMBL/GenBank/DDBJ databases">
        <authorList>
            <person name="Kim D."/>
        </authorList>
    </citation>
    <scope>NUCLEOTIDE SEQUENCE [LARGE SCALE GENOMIC DNA]</scope>
    <source>
        <strain evidence="2">Taebaek</strain>
    </source>
</reference>
<name>A0ABD2IFD3_HETSC</name>
<evidence type="ECO:0000313" key="2">
    <source>
        <dbReference type="EMBL" id="KAL3075945.1"/>
    </source>
</evidence>
<evidence type="ECO:0000313" key="3">
    <source>
        <dbReference type="Proteomes" id="UP001620645"/>
    </source>
</evidence>